<sequence>MADHELCHHQKPGSNGEGFSSQKTFFTICDFLGAPLVYHWVVKLLGMKPLVEEPKVVMHRWKKRELVLRNLVHILPFGAALALVLLNTISLYIGGEMSGVPGRTTETFFALLITAKVHELLMVTSLTTIVATHIRKELIFGDGLPYGAIFAPHRFNTIGFIFSGAFSGLCFQKWQAKARKHFLIWLIIICAMLSVWVGPASVILMRPRAGEYDAGGTWFWINST</sequence>
<proteinExistence type="predicted"/>
<accession>A0ACC1RP28</accession>
<dbReference type="EMBL" id="JANRMS010002193">
    <property type="protein sequence ID" value="KAJ3523774.1"/>
    <property type="molecule type" value="Genomic_DNA"/>
</dbReference>
<gene>
    <name evidence="1" type="ORF">NM208_g12326</name>
</gene>
<evidence type="ECO:0000313" key="1">
    <source>
        <dbReference type="EMBL" id="KAJ3523774.1"/>
    </source>
</evidence>
<organism evidence="1 2">
    <name type="scientific">Fusarium decemcellulare</name>
    <dbReference type="NCBI Taxonomy" id="57161"/>
    <lineage>
        <taxon>Eukaryota</taxon>
        <taxon>Fungi</taxon>
        <taxon>Dikarya</taxon>
        <taxon>Ascomycota</taxon>
        <taxon>Pezizomycotina</taxon>
        <taxon>Sordariomycetes</taxon>
        <taxon>Hypocreomycetidae</taxon>
        <taxon>Hypocreales</taxon>
        <taxon>Nectriaceae</taxon>
        <taxon>Fusarium</taxon>
        <taxon>Fusarium decemcellulare species complex</taxon>
    </lineage>
</organism>
<protein>
    <submittedName>
        <fullName evidence="1">Uncharacterized protein</fullName>
    </submittedName>
</protein>
<comment type="caution">
    <text evidence="1">The sequence shown here is derived from an EMBL/GenBank/DDBJ whole genome shotgun (WGS) entry which is preliminary data.</text>
</comment>
<dbReference type="Proteomes" id="UP001148629">
    <property type="component" value="Unassembled WGS sequence"/>
</dbReference>
<name>A0ACC1RP28_9HYPO</name>
<keyword evidence="2" id="KW-1185">Reference proteome</keyword>
<evidence type="ECO:0000313" key="2">
    <source>
        <dbReference type="Proteomes" id="UP001148629"/>
    </source>
</evidence>
<reference evidence="1" key="1">
    <citation type="submission" date="2022-08" db="EMBL/GenBank/DDBJ databases">
        <title>Genome Sequence of Fusarium decemcellulare.</title>
        <authorList>
            <person name="Buettner E."/>
        </authorList>
    </citation>
    <scope>NUCLEOTIDE SEQUENCE</scope>
    <source>
        <strain evidence="1">Babe19</strain>
    </source>
</reference>